<gene>
    <name evidence="2" type="ORF">DS832_06195</name>
</gene>
<name>A0A3R6YJ38_9LACO</name>
<protein>
    <recommendedName>
        <fullName evidence="4">Teichoic acid polysaccharide export protein</fullName>
    </recommendedName>
</protein>
<dbReference type="AlphaFoldDB" id="A0A3R6YJ38"/>
<organism evidence="2 3">
    <name type="scientific">Bombilactobacillus bombi</name>
    <dbReference type="NCBI Taxonomy" id="1303590"/>
    <lineage>
        <taxon>Bacteria</taxon>
        <taxon>Bacillati</taxon>
        <taxon>Bacillota</taxon>
        <taxon>Bacilli</taxon>
        <taxon>Lactobacillales</taxon>
        <taxon>Lactobacillaceae</taxon>
        <taxon>Bombilactobacillus</taxon>
    </lineage>
</organism>
<feature type="transmembrane region" description="Helical" evidence="1">
    <location>
        <begin position="328"/>
        <end position="348"/>
    </location>
</feature>
<feature type="transmembrane region" description="Helical" evidence="1">
    <location>
        <begin position="134"/>
        <end position="156"/>
    </location>
</feature>
<comment type="caution">
    <text evidence="2">The sequence shown here is derived from an EMBL/GenBank/DDBJ whole genome shotgun (WGS) entry which is preliminary data.</text>
</comment>
<proteinExistence type="predicted"/>
<evidence type="ECO:0000313" key="3">
    <source>
        <dbReference type="Proteomes" id="UP000284822"/>
    </source>
</evidence>
<evidence type="ECO:0008006" key="4">
    <source>
        <dbReference type="Google" id="ProtNLM"/>
    </source>
</evidence>
<reference evidence="2 3" key="1">
    <citation type="submission" date="2018-07" db="EMBL/GenBank/DDBJ databases">
        <title>Genome sequences of six Lactobacillus spp. isolated from bumble bee guts.</title>
        <authorList>
            <person name="Motta E.V.S."/>
            <person name="Moran N.A."/>
        </authorList>
    </citation>
    <scope>NUCLEOTIDE SEQUENCE [LARGE SCALE GENOMIC DNA]</scope>
    <source>
        <strain evidence="2 3">LV-8.1</strain>
    </source>
</reference>
<sequence>MRISKSKLLQLIKHNWFYFLIFLLIFCYFGFFRYFIIPSGDDYFWWGTQGEYLLHHGFYGPIKIYGGSIIGRYLGNFLEILTMRHLKLAVIVFGGFWTLLIWTIWQLSGKTWWSLVLACGFIFTLNDAFLNTILVWNAGFINYVPPMALLLLYLVIVQKGEQQHLSAIYALLTLGLGLTAGLFLESITICQIFLGLILLVFFTSHKQLYHFTYLLGAILYFGMMFSHPGYRLQVPYRQTTFDLSKIWHIYTTSNHIWLISLNTILLAILLVAIIVLAWQSQLSKLTKDSLLLGAVIFLIYYLFVSRYLHTVKTDMIYDYLVNIHFADIDAIVSLLFIGYIGCCIYYLLPFDKMIWLFYVCSGLFFGPLLFVAAPVNCRGIFPTYVFMYLIMIKFVQTASHKLKINRLLLVITMIMVAGAATHYQIIMQTNYEANLMRVQKPAYVQHQRLLNKHVPYRKFVWVNDRFDQQNPDYWNQRLKRR</sequence>
<keyword evidence="1" id="KW-1133">Transmembrane helix</keyword>
<dbReference type="Proteomes" id="UP000284822">
    <property type="component" value="Unassembled WGS sequence"/>
</dbReference>
<feature type="transmembrane region" description="Helical" evidence="1">
    <location>
        <begin position="16"/>
        <end position="36"/>
    </location>
</feature>
<feature type="transmembrane region" description="Helical" evidence="1">
    <location>
        <begin position="355"/>
        <end position="373"/>
    </location>
</feature>
<dbReference type="RefSeq" id="WP_118910819.1">
    <property type="nucleotide sequence ID" value="NZ_QOCS01000013.1"/>
</dbReference>
<feature type="transmembrane region" description="Helical" evidence="1">
    <location>
        <begin position="407"/>
        <end position="426"/>
    </location>
</feature>
<feature type="transmembrane region" description="Helical" evidence="1">
    <location>
        <begin position="168"/>
        <end position="201"/>
    </location>
</feature>
<evidence type="ECO:0000313" key="2">
    <source>
        <dbReference type="EMBL" id="RHW46343.1"/>
    </source>
</evidence>
<accession>A0A3R6YJ38</accession>
<feature type="transmembrane region" description="Helical" evidence="1">
    <location>
        <begin position="86"/>
        <end position="105"/>
    </location>
</feature>
<feature type="transmembrane region" description="Helical" evidence="1">
    <location>
        <begin position="208"/>
        <end position="226"/>
    </location>
</feature>
<keyword evidence="1" id="KW-0472">Membrane</keyword>
<feature type="transmembrane region" description="Helical" evidence="1">
    <location>
        <begin position="256"/>
        <end position="278"/>
    </location>
</feature>
<evidence type="ECO:0000256" key="1">
    <source>
        <dbReference type="SAM" id="Phobius"/>
    </source>
</evidence>
<keyword evidence="1" id="KW-0812">Transmembrane</keyword>
<feature type="transmembrane region" description="Helical" evidence="1">
    <location>
        <begin position="290"/>
        <end position="308"/>
    </location>
</feature>
<feature type="transmembrane region" description="Helical" evidence="1">
    <location>
        <begin position="111"/>
        <end position="129"/>
    </location>
</feature>
<feature type="transmembrane region" description="Helical" evidence="1">
    <location>
        <begin position="56"/>
        <end position="74"/>
    </location>
</feature>
<dbReference type="EMBL" id="QOCS01000013">
    <property type="protein sequence ID" value="RHW46343.1"/>
    <property type="molecule type" value="Genomic_DNA"/>
</dbReference>
<feature type="transmembrane region" description="Helical" evidence="1">
    <location>
        <begin position="379"/>
        <end position="395"/>
    </location>
</feature>